<dbReference type="PANTHER" id="PTHR30469">
    <property type="entry name" value="MULTIDRUG RESISTANCE PROTEIN MDTA"/>
    <property type="match status" value="1"/>
</dbReference>
<dbReference type="AlphaFoldDB" id="A0A0C1Q7R0"/>
<dbReference type="PANTHER" id="PTHR30469:SF33">
    <property type="entry name" value="SLR1207 PROTEIN"/>
    <property type="match status" value="1"/>
</dbReference>
<dbReference type="Proteomes" id="UP000031327">
    <property type="component" value="Unassembled WGS sequence"/>
</dbReference>
<evidence type="ECO:0000313" key="1">
    <source>
        <dbReference type="EMBL" id="KID55545.1"/>
    </source>
</evidence>
<protein>
    <recommendedName>
        <fullName evidence="3">RND transporter</fullName>
    </recommendedName>
</protein>
<name>A0A0C1Q7R0_9GAMM</name>
<sequence>MDVVIQSKKRSWHKWAGAASALMLVTIVSVYSVGSTDSATQKVTRQTLTTAKVKHGVFNDALALRAKVEPQSVVFLDAVSGGRIEKKFLEKGQYVEKGQPLLQLSNRTLQLEAITREAQVSEQLNFLRNTQLAIETSNLNLQSDLTEYEYQIQQLVRQINQVTPLTKQGVIEAEKLKVLDEKLAYYKKRKALTLKRMETEGAIRQDQLEQLKESTKMLQASLVLVRENLSNLLITAPVSGHLSEFDADLGESKPSGARLGQIDLPDNYKLVAKVDEFYINDVEVGMRAAVLIDSEPHQLTVSKVDSAVEKSQFTIELNLPSGMQGLTRGQSLSVNLQLSDSEENALLLKRGPYTSTSGANWVFVVDRDDPNYAHRKAIKVAGKNKNYYKIVSGLERGDEVVISSYASFSNAQRIKLN</sequence>
<organism evidence="1 2">
    <name type="scientific">Pseudoalteromonas luteoviolacea</name>
    <dbReference type="NCBI Taxonomy" id="43657"/>
    <lineage>
        <taxon>Bacteria</taxon>
        <taxon>Pseudomonadati</taxon>
        <taxon>Pseudomonadota</taxon>
        <taxon>Gammaproteobacteria</taxon>
        <taxon>Alteromonadales</taxon>
        <taxon>Pseudoalteromonadaceae</taxon>
        <taxon>Pseudoalteromonas</taxon>
    </lineage>
</organism>
<dbReference type="RefSeq" id="WP_039611199.1">
    <property type="nucleotide sequence ID" value="NZ_JWIC01000008.1"/>
</dbReference>
<comment type="caution">
    <text evidence="1">The sequence shown here is derived from an EMBL/GenBank/DDBJ whole genome shotgun (WGS) entry which is preliminary data.</text>
</comment>
<proteinExistence type="predicted"/>
<evidence type="ECO:0000313" key="2">
    <source>
        <dbReference type="Proteomes" id="UP000031327"/>
    </source>
</evidence>
<evidence type="ECO:0008006" key="3">
    <source>
        <dbReference type="Google" id="ProtNLM"/>
    </source>
</evidence>
<accession>A0A0C1Q7R0</accession>
<dbReference type="Gene3D" id="2.40.50.100">
    <property type="match status" value="1"/>
</dbReference>
<gene>
    <name evidence="1" type="ORF">JF50_20275</name>
</gene>
<dbReference type="OrthoDB" id="1957187at2"/>
<dbReference type="EMBL" id="JWIC01000008">
    <property type="protein sequence ID" value="KID55545.1"/>
    <property type="molecule type" value="Genomic_DNA"/>
</dbReference>
<dbReference type="GO" id="GO:0015562">
    <property type="term" value="F:efflux transmembrane transporter activity"/>
    <property type="evidence" value="ECO:0007669"/>
    <property type="project" value="TreeGrafter"/>
</dbReference>
<dbReference type="Gene3D" id="1.10.287.470">
    <property type="entry name" value="Helix hairpin bin"/>
    <property type="match status" value="1"/>
</dbReference>
<dbReference type="SUPFAM" id="SSF111369">
    <property type="entry name" value="HlyD-like secretion proteins"/>
    <property type="match status" value="1"/>
</dbReference>
<dbReference type="Gene3D" id="2.40.420.20">
    <property type="match status" value="1"/>
</dbReference>
<dbReference type="GO" id="GO:1990281">
    <property type="term" value="C:efflux pump complex"/>
    <property type="evidence" value="ECO:0007669"/>
    <property type="project" value="TreeGrafter"/>
</dbReference>
<dbReference type="Gene3D" id="2.40.30.170">
    <property type="match status" value="1"/>
</dbReference>
<reference evidence="1 2" key="1">
    <citation type="submission" date="2014-12" db="EMBL/GenBank/DDBJ databases">
        <title>Draft Genome Sequence of Pseudoalteromonas luteoviolacea HI1.</title>
        <authorList>
            <person name="Asahina A.Y."/>
            <person name="Hadfield M.G."/>
        </authorList>
    </citation>
    <scope>NUCLEOTIDE SEQUENCE [LARGE SCALE GENOMIC DNA]</scope>
    <source>
        <strain evidence="1 2">HI1</strain>
    </source>
</reference>